<keyword evidence="7 14" id="KW-1133">Transmembrane helix</keyword>
<proteinExistence type="inferred from homology"/>
<evidence type="ECO:0000313" key="17">
    <source>
        <dbReference type="Proteomes" id="UP000199040"/>
    </source>
</evidence>
<evidence type="ECO:0000256" key="2">
    <source>
        <dbReference type="ARBA" id="ARBA00022448"/>
    </source>
</evidence>
<evidence type="ECO:0000256" key="7">
    <source>
        <dbReference type="ARBA" id="ARBA00022989"/>
    </source>
</evidence>
<protein>
    <recommendedName>
        <fullName evidence="14">Na(+)-translocating NADH-quinone reductase subunit E</fullName>
        <shortName evidence="14">Na(+)-NQR subunit E</shortName>
        <shortName evidence="14">Na(+)-translocating NQR subunit E</shortName>
        <ecNumber evidence="14">7.2.1.1</ecNumber>
    </recommendedName>
    <alternativeName>
        <fullName evidence="14">NQR complex subunit E</fullName>
    </alternativeName>
    <alternativeName>
        <fullName evidence="14">NQR-1 subunit E</fullName>
    </alternativeName>
</protein>
<feature type="transmembrane region" description="Helical" evidence="14">
    <location>
        <begin position="39"/>
        <end position="65"/>
    </location>
</feature>
<accession>A0A1I3BVG7</accession>
<comment type="similarity">
    <text evidence="14">Belongs to the NqrDE/RnfAE family.</text>
</comment>
<evidence type="ECO:0000256" key="10">
    <source>
        <dbReference type="ARBA" id="ARBA00023065"/>
    </source>
</evidence>
<dbReference type="GO" id="GO:0005886">
    <property type="term" value="C:plasma membrane"/>
    <property type="evidence" value="ECO:0007669"/>
    <property type="project" value="UniProtKB-SubCell"/>
</dbReference>
<comment type="subcellular location">
    <subcellularLocation>
        <location evidence="14">Cell membrane</location>
        <topology evidence="14">Multi-pass membrane protein</topology>
    </subcellularLocation>
    <subcellularLocation>
        <location evidence="1">Endomembrane system</location>
        <topology evidence="1">Multi-pass membrane protein</topology>
    </subcellularLocation>
</comment>
<keyword evidence="5 14" id="KW-0812">Transmembrane</keyword>
<organism evidence="15 17">
    <name type="scientific">Modicisalibacter xianhensis</name>
    <dbReference type="NCBI Taxonomy" id="442341"/>
    <lineage>
        <taxon>Bacteria</taxon>
        <taxon>Pseudomonadati</taxon>
        <taxon>Pseudomonadota</taxon>
        <taxon>Gammaproteobacteria</taxon>
        <taxon>Oceanospirillales</taxon>
        <taxon>Halomonadaceae</taxon>
        <taxon>Modicisalibacter</taxon>
    </lineage>
</organism>
<evidence type="ECO:0000256" key="5">
    <source>
        <dbReference type="ARBA" id="ARBA00022692"/>
    </source>
</evidence>
<evidence type="ECO:0000256" key="14">
    <source>
        <dbReference type="HAMAP-Rule" id="MF_00429"/>
    </source>
</evidence>
<name>A0A1I3BVG7_9GAMM</name>
<dbReference type="GO" id="GO:0009276">
    <property type="term" value="C:Gram-negative-bacterium-type cell wall"/>
    <property type="evidence" value="ECO:0007669"/>
    <property type="project" value="InterPro"/>
</dbReference>
<dbReference type="HAMAP" id="MF_00429">
    <property type="entry name" value="NqrE"/>
    <property type="match status" value="1"/>
</dbReference>
<keyword evidence="6 14" id="KW-1278">Translocase</keyword>
<evidence type="ECO:0000256" key="11">
    <source>
        <dbReference type="ARBA" id="ARBA00023075"/>
    </source>
</evidence>
<evidence type="ECO:0000313" key="16">
    <source>
        <dbReference type="EMBL" id="TDX30374.1"/>
    </source>
</evidence>
<reference evidence="15 17" key="1">
    <citation type="submission" date="2016-10" db="EMBL/GenBank/DDBJ databases">
        <authorList>
            <person name="de Groot N.N."/>
        </authorList>
    </citation>
    <scope>NUCLEOTIDE SEQUENCE [LARGE SCALE GENOMIC DNA]</scope>
    <source>
        <strain evidence="15 17">CGMCC 1.6848</strain>
    </source>
</reference>
<reference evidence="16 18" key="2">
    <citation type="submission" date="2019-03" db="EMBL/GenBank/DDBJ databases">
        <title>Freshwater and sediment microbial communities from various areas in North America, analyzing microbe dynamics in response to fracking.</title>
        <authorList>
            <person name="Lamendella R."/>
        </authorList>
    </citation>
    <scope>NUCLEOTIDE SEQUENCE [LARGE SCALE GENOMIC DNA]</scope>
    <source>
        <strain evidence="16 18">6_TX</strain>
    </source>
</reference>
<keyword evidence="2 14" id="KW-0813">Transport</keyword>
<dbReference type="NCBIfam" id="TIGR01940">
    <property type="entry name" value="nqrE"/>
    <property type="match status" value="1"/>
</dbReference>
<dbReference type="GO" id="GO:0022904">
    <property type="term" value="P:respiratory electron transport chain"/>
    <property type="evidence" value="ECO:0007669"/>
    <property type="project" value="InterPro"/>
</dbReference>
<dbReference type="PIRSF" id="PIRSF006102">
    <property type="entry name" value="NQR_DE"/>
    <property type="match status" value="1"/>
</dbReference>
<keyword evidence="8 14" id="KW-0520">NAD</keyword>
<gene>
    <name evidence="14" type="primary">nqrE</name>
    <name evidence="16" type="ORF">DFO67_105163</name>
    <name evidence="15" type="ORF">SAMN04487959_107136</name>
</gene>
<dbReference type="Pfam" id="PF02508">
    <property type="entry name" value="Rnf-Nqr"/>
    <property type="match status" value="1"/>
</dbReference>
<dbReference type="Proteomes" id="UP000199040">
    <property type="component" value="Unassembled WGS sequence"/>
</dbReference>
<feature type="transmembrane region" description="Helical" evidence="14">
    <location>
        <begin position="113"/>
        <end position="136"/>
    </location>
</feature>
<comment type="function">
    <text evidence="14">NQR complex catalyzes the reduction of ubiquinone-1 to ubiquinol by two successive reactions, coupled with the transport of Na(+) ions from the cytoplasm to the periplasm. NqrA to NqrE are probably involved in the second step, the conversion of ubisemiquinone to ubiquinol.</text>
</comment>
<feature type="transmembrane region" description="Helical" evidence="14">
    <location>
        <begin position="85"/>
        <end position="106"/>
    </location>
</feature>
<dbReference type="InterPro" id="IPR003667">
    <property type="entry name" value="NqrDE/RnfAE"/>
</dbReference>
<feature type="transmembrane region" description="Helical" evidence="14">
    <location>
        <begin position="180"/>
        <end position="201"/>
    </location>
</feature>
<dbReference type="Proteomes" id="UP000294489">
    <property type="component" value="Unassembled WGS sequence"/>
</dbReference>
<feature type="transmembrane region" description="Helical" evidence="14">
    <location>
        <begin position="148"/>
        <end position="168"/>
    </location>
</feature>
<evidence type="ECO:0000256" key="4">
    <source>
        <dbReference type="ARBA" id="ARBA00022519"/>
    </source>
</evidence>
<comment type="subunit">
    <text evidence="14">Composed of six subunits; NqrA, NqrB, NqrC, NqrD, NqrE and NqrF.</text>
</comment>
<keyword evidence="9 14" id="KW-0915">Sodium</keyword>
<keyword evidence="13 14" id="KW-0739">Sodium transport</keyword>
<dbReference type="InterPro" id="IPR050133">
    <property type="entry name" value="NqrDE/RnfAE_oxidrdctase"/>
</dbReference>
<evidence type="ECO:0000256" key="12">
    <source>
        <dbReference type="ARBA" id="ARBA00023136"/>
    </source>
</evidence>
<evidence type="ECO:0000256" key="6">
    <source>
        <dbReference type="ARBA" id="ARBA00022967"/>
    </source>
</evidence>
<dbReference type="STRING" id="442341.SAMN04487959_107136"/>
<dbReference type="PANTHER" id="PTHR30335">
    <property type="entry name" value="INTEGRAL MEMBRANE PROTEIN OF SOXR-REDUCING COMPLEX"/>
    <property type="match status" value="1"/>
</dbReference>
<sequence>MFEHYLSLFVQAVFVENMALAFFLGMCTFLAVSKKVSSAIGLGIAVIVVLTITVPANNLILNYLLREGALTWTGLEGAENIDLSFLGYLSYIGVIAAMVQILEMFLDKFVPALYNALGVFLPLITVNCAILGSVLFMVQRDYEFGESVIYGFGCGVGWALAITALAGIREKLKYSDVPAGLQGLGITFITVGLMSLGFMSFSGVQL</sequence>
<dbReference type="EMBL" id="SOEC01000005">
    <property type="protein sequence ID" value="TDX30374.1"/>
    <property type="molecule type" value="Genomic_DNA"/>
</dbReference>
<evidence type="ECO:0000256" key="1">
    <source>
        <dbReference type="ARBA" id="ARBA00004127"/>
    </source>
</evidence>
<dbReference type="GO" id="GO:0012505">
    <property type="term" value="C:endomembrane system"/>
    <property type="evidence" value="ECO:0007669"/>
    <property type="project" value="UniProtKB-SubCell"/>
</dbReference>
<keyword evidence="17" id="KW-1185">Reference proteome</keyword>
<dbReference type="GO" id="GO:0016655">
    <property type="term" value="F:oxidoreductase activity, acting on NAD(P)H, quinone or similar compound as acceptor"/>
    <property type="evidence" value="ECO:0007669"/>
    <property type="project" value="UniProtKB-UniRule"/>
</dbReference>
<dbReference type="InterPro" id="IPR010967">
    <property type="entry name" value="NqrE"/>
</dbReference>
<keyword evidence="10 14" id="KW-0406">Ion transport</keyword>
<dbReference type="EMBL" id="FOPY01000007">
    <property type="protein sequence ID" value="SFH65969.1"/>
    <property type="molecule type" value="Genomic_DNA"/>
</dbReference>
<dbReference type="EC" id="7.2.1.1" evidence="14"/>
<evidence type="ECO:0000256" key="8">
    <source>
        <dbReference type="ARBA" id="ARBA00023027"/>
    </source>
</evidence>
<evidence type="ECO:0000313" key="18">
    <source>
        <dbReference type="Proteomes" id="UP000294489"/>
    </source>
</evidence>
<dbReference type="PANTHER" id="PTHR30335:SF1">
    <property type="entry name" value="NA(+)-TRANSLOCATING NADH-QUINONE REDUCTASE SUBUNIT E"/>
    <property type="match status" value="1"/>
</dbReference>
<dbReference type="GO" id="GO:0006814">
    <property type="term" value="P:sodium ion transport"/>
    <property type="evidence" value="ECO:0007669"/>
    <property type="project" value="UniProtKB-UniRule"/>
</dbReference>
<evidence type="ECO:0000313" key="15">
    <source>
        <dbReference type="EMBL" id="SFH65969.1"/>
    </source>
</evidence>
<dbReference type="OrthoDB" id="9803631at2"/>
<evidence type="ECO:0000256" key="13">
    <source>
        <dbReference type="ARBA" id="ARBA00023201"/>
    </source>
</evidence>
<dbReference type="AlphaFoldDB" id="A0A1I3BVG7"/>
<evidence type="ECO:0000256" key="3">
    <source>
        <dbReference type="ARBA" id="ARBA00022475"/>
    </source>
</evidence>
<feature type="transmembrane region" description="Helical" evidence="14">
    <location>
        <begin position="6"/>
        <end position="32"/>
    </location>
</feature>
<dbReference type="RefSeq" id="WP_092846282.1">
    <property type="nucleotide sequence ID" value="NZ_FOPY01000007.1"/>
</dbReference>
<comment type="catalytic activity">
    <reaction evidence="14">
        <text>a ubiquinone + n Na(+)(in) + NADH + H(+) = a ubiquinol + n Na(+)(out) + NAD(+)</text>
        <dbReference type="Rhea" id="RHEA:47748"/>
        <dbReference type="Rhea" id="RHEA-COMP:9565"/>
        <dbReference type="Rhea" id="RHEA-COMP:9566"/>
        <dbReference type="ChEBI" id="CHEBI:15378"/>
        <dbReference type="ChEBI" id="CHEBI:16389"/>
        <dbReference type="ChEBI" id="CHEBI:17976"/>
        <dbReference type="ChEBI" id="CHEBI:29101"/>
        <dbReference type="ChEBI" id="CHEBI:57540"/>
        <dbReference type="ChEBI" id="CHEBI:57945"/>
        <dbReference type="EC" id="7.2.1.1"/>
    </reaction>
</comment>
<keyword evidence="4" id="KW-0997">Cell inner membrane</keyword>
<keyword evidence="3 14" id="KW-1003">Cell membrane</keyword>
<keyword evidence="12 14" id="KW-0472">Membrane</keyword>
<keyword evidence="11 14" id="KW-0830">Ubiquinone</keyword>
<evidence type="ECO:0000256" key="9">
    <source>
        <dbReference type="ARBA" id="ARBA00023053"/>
    </source>
</evidence>